<name>A0ABV6VPZ7_9ACTN</name>
<dbReference type="Gene3D" id="3.20.20.140">
    <property type="entry name" value="Metal-dependent hydrolases"/>
    <property type="match status" value="1"/>
</dbReference>
<dbReference type="CDD" id="cd07431">
    <property type="entry name" value="PHP_PolIIIA"/>
    <property type="match status" value="1"/>
</dbReference>
<dbReference type="PANTHER" id="PTHR32294:SF4">
    <property type="entry name" value="ERROR-PRONE DNA POLYMERASE"/>
    <property type="match status" value="1"/>
</dbReference>
<feature type="region of interest" description="Disordered" evidence="4">
    <location>
        <begin position="1"/>
        <end position="23"/>
    </location>
</feature>
<feature type="domain" description="Polymerase/histidinol phosphatase N-terminal" evidence="5">
    <location>
        <begin position="28"/>
        <end position="95"/>
    </location>
</feature>
<keyword evidence="3" id="KW-0234">DNA repair</keyword>
<reference evidence="6 7" key="1">
    <citation type="submission" date="2024-09" db="EMBL/GenBank/DDBJ databases">
        <authorList>
            <person name="Lee S.D."/>
        </authorList>
    </citation>
    <scope>NUCLEOTIDE SEQUENCE [LARGE SCALE GENOMIC DNA]</scope>
    <source>
        <strain evidence="6 7">N8-3</strain>
    </source>
</reference>
<evidence type="ECO:0000259" key="5">
    <source>
        <dbReference type="SMART" id="SM00481"/>
    </source>
</evidence>
<dbReference type="InterPro" id="IPR003141">
    <property type="entry name" value="Pol/His_phosphatase_N"/>
</dbReference>
<dbReference type="InterPro" id="IPR004013">
    <property type="entry name" value="PHP_dom"/>
</dbReference>
<dbReference type="InterPro" id="IPR004805">
    <property type="entry name" value="DnaE2/DnaE/PolC"/>
</dbReference>
<evidence type="ECO:0000313" key="7">
    <source>
        <dbReference type="Proteomes" id="UP001592531"/>
    </source>
</evidence>
<evidence type="ECO:0000256" key="1">
    <source>
        <dbReference type="ARBA" id="ARBA00022490"/>
    </source>
</evidence>
<dbReference type="Proteomes" id="UP001592531">
    <property type="component" value="Unassembled WGS sequence"/>
</dbReference>
<evidence type="ECO:0000256" key="3">
    <source>
        <dbReference type="ARBA" id="ARBA00023204"/>
    </source>
</evidence>
<feature type="region of interest" description="Disordered" evidence="4">
    <location>
        <begin position="394"/>
        <end position="443"/>
    </location>
</feature>
<gene>
    <name evidence="6" type="ORF">ACEZDE_03965</name>
</gene>
<dbReference type="InterPro" id="IPR011708">
    <property type="entry name" value="DNA_pol3_alpha_NTPase_dom"/>
</dbReference>
<keyword evidence="2" id="KW-0227">DNA damage</keyword>
<proteinExistence type="predicted"/>
<feature type="compositionally biased region" description="Basic residues" evidence="4">
    <location>
        <begin position="400"/>
        <end position="424"/>
    </location>
</feature>
<accession>A0ABV6VPZ7</accession>
<dbReference type="Pfam" id="PF07733">
    <property type="entry name" value="DNA_pol3_alpha"/>
    <property type="match status" value="1"/>
</dbReference>
<dbReference type="SMART" id="SM00481">
    <property type="entry name" value="POLIIIAc"/>
    <property type="match status" value="1"/>
</dbReference>
<dbReference type="InterPro" id="IPR016195">
    <property type="entry name" value="Pol/histidinol_Pase-like"/>
</dbReference>
<keyword evidence="1" id="KW-0963">Cytoplasm</keyword>
<evidence type="ECO:0000256" key="2">
    <source>
        <dbReference type="ARBA" id="ARBA00022763"/>
    </source>
</evidence>
<dbReference type="Pfam" id="PF02811">
    <property type="entry name" value="PHP"/>
    <property type="match status" value="1"/>
</dbReference>
<evidence type="ECO:0000256" key="4">
    <source>
        <dbReference type="SAM" id="MobiDB-lite"/>
    </source>
</evidence>
<sequence>MGEPRPGRRLHLAPPPGPDPAAEPVEWTELHVHSVFSFLQGSSDPHQLVAEATRLGISVLGLTDRDGLYGARRLAESARAAGIGTVFGAELSLPADSGLGTPVVLARTLAGFRLLSAAISSAQLAGSKGNPVYDLDELASAARAGHWAVLTGCPSAEHAGAEPDLAAAISHLRALGEVFGPGSVYAELVHHHLPAESVRNDVQYVAARRVGTPVVATGAVHYAAPAQARLAQALAALRRRQDLATAAGHLMPAPTAHLRSGTEMAALLTRYPGVMETTTALARSSVCDLADLHPDLPGFPVPPGHTEASWLRQLAEEGCARRYGDRGDRAARPAWTQLRHELDVIERMEMTGYFLIVHDICQVAADRDIWFQGRGSAASSVVCYTLGITAVEPLPPDRPRRPRCPGARAHRTNWRRRQPHRRTRPPPGRPVGTSPTPPRVGRS</sequence>
<evidence type="ECO:0000313" key="6">
    <source>
        <dbReference type="EMBL" id="MFC1415804.1"/>
    </source>
</evidence>
<protein>
    <submittedName>
        <fullName evidence="6">PHP domain-containing protein</fullName>
    </submittedName>
</protein>
<dbReference type="PANTHER" id="PTHR32294">
    <property type="entry name" value="DNA POLYMERASE III SUBUNIT ALPHA"/>
    <property type="match status" value="1"/>
</dbReference>
<dbReference type="SUPFAM" id="SSF89550">
    <property type="entry name" value="PHP domain-like"/>
    <property type="match status" value="1"/>
</dbReference>
<dbReference type="EMBL" id="JBHFAB010000002">
    <property type="protein sequence ID" value="MFC1415804.1"/>
    <property type="molecule type" value="Genomic_DNA"/>
</dbReference>
<organism evidence="6 7">
    <name type="scientific">Streptacidiphilus cavernicola</name>
    <dbReference type="NCBI Taxonomy" id="3342716"/>
    <lineage>
        <taxon>Bacteria</taxon>
        <taxon>Bacillati</taxon>
        <taxon>Actinomycetota</taxon>
        <taxon>Actinomycetes</taxon>
        <taxon>Kitasatosporales</taxon>
        <taxon>Streptomycetaceae</taxon>
        <taxon>Streptacidiphilus</taxon>
    </lineage>
</organism>
<keyword evidence="7" id="KW-1185">Reference proteome</keyword>
<dbReference type="RefSeq" id="WP_380532128.1">
    <property type="nucleotide sequence ID" value="NZ_JBHFAB010000002.1"/>
</dbReference>
<comment type="caution">
    <text evidence="6">The sequence shown here is derived from an EMBL/GenBank/DDBJ whole genome shotgun (WGS) entry which is preliminary data.</text>
</comment>